<organism evidence="1 2">
    <name type="scientific">Helicobacter canis</name>
    <dbReference type="NCBI Taxonomy" id="29419"/>
    <lineage>
        <taxon>Bacteria</taxon>
        <taxon>Pseudomonadati</taxon>
        <taxon>Campylobacterota</taxon>
        <taxon>Epsilonproteobacteria</taxon>
        <taxon>Campylobacterales</taxon>
        <taxon>Helicobacteraceae</taxon>
        <taxon>Helicobacter</taxon>
    </lineage>
</organism>
<reference evidence="1 2" key="1">
    <citation type="submission" date="2018-06" db="EMBL/GenBank/DDBJ databases">
        <authorList>
            <consortium name="Pathogen Informatics"/>
            <person name="Doyle S."/>
        </authorList>
    </citation>
    <scope>NUCLEOTIDE SEQUENCE [LARGE SCALE GENOMIC DNA]</scope>
    <source>
        <strain evidence="1 2">NCTC12410</strain>
    </source>
</reference>
<gene>
    <name evidence="1" type="ORF">NCTC12410_01426</name>
</gene>
<proteinExistence type="predicted"/>
<accession>A0A377J5Q2</accession>
<evidence type="ECO:0000313" key="1">
    <source>
        <dbReference type="EMBL" id="STO97594.1"/>
    </source>
</evidence>
<dbReference type="Proteomes" id="UP000254841">
    <property type="component" value="Unassembled WGS sequence"/>
</dbReference>
<dbReference type="PROSITE" id="PS51257">
    <property type="entry name" value="PROKAR_LIPOPROTEIN"/>
    <property type="match status" value="1"/>
</dbReference>
<evidence type="ECO:0000313" key="2">
    <source>
        <dbReference type="Proteomes" id="UP000254841"/>
    </source>
</evidence>
<dbReference type="RefSeq" id="WP_115011820.1">
    <property type="nucleotide sequence ID" value="NZ_UGHV01000001.1"/>
</dbReference>
<protein>
    <submittedName>
        <fullName evidence="1">Putative lipoprotein</fullName>
    </submittedName>
</protein>
<keyword evidence="1" id="KW-0449">Lipoprotein</keyword>
<dbReference type="AlphaFoldDB" id="A0A377J5Q2"/>
<dbReference type="OrthoDB" id="5322096at2"/>
<dbReference type="EMBL" id="UGHV01000001">
    <property type="protein sequence ID" value="STO97594.1"/>
    <property type="molecule type" value="Genomic_DNA"/>
</dbReference>
<name>A0A377J5Q2_9HELI</name>
<sequence length="260" mass="28647">MYRGVYIALGLVFAVWLGGCARFGITADFSATKDELDMLKQTSGIEIKALKQGGVSYQKGVQILRSRLVDSSVQVELGQKDIAHSVIVLYISAQLTPSAAQKHSAQSLLFSPANISAHIGGVALEVVDYDRLRKGDYDFIEILQDFNIPTPTPSVNAQMVHYNISPFYYVASPGFLYFPLMASPFMIENPSTIAYAQEKRGALKVLLMNALRESSLSSDKAQGGFVVIKDKGIKHNGIMIVEVRIVGEVHRFAFRLEKLK</sequence>